<evidence type="ECO:0000313" key="3">
    <source>
        <dbReference type="EMBL" id="KAK2593632.1"/>
    </source>
</evidence>
<dbReference type="CDD" id="cd00920">
    <property type="entry name" value="Cupredoxin"/>
    <property type="match status" value="1"/>
</dbReference>
<reference evidence="3" key="1">
    <citation type="submission" date="2023-06" db="EMBL/GenBank/DDBJ databases">
        <title>Conoideocrella luteorostrata (Hypocreales: Clavicipitaceae), a potential biocontrol fungus for elongate hemlock scale in United States Christmas tree production areas.</title>
        <authorList>
            <person name="Barrett H."/>
            <person name="Lovett B."/>
            <person name="Macias A.M."/>
            <person name="Stajich J.E."/>
            <person name="Kasson M.T."/>
        </authorList>
    </citation>
    <scope>NUCLEOTIDE SEQUENCE</scope>
    <source>
        <strain evidence="3">ARSEF 14590</strain>
    </source>
</reference>
<dbReference type="SUPFAM" id="SSF49503">
    <property type="entry name" value="Cupredoxins"/>
    <property type="match status" value="1"/>
</dbReference>
<sequence>MHFIHTKAAALSLLAACATAKTIKIDVGSSGLTFSPDSTVAEKGDILEFHFYSVHSVAMGDFANGCAPAAHGGFFSGVIEAEEKTEYKDVFQVTVNNTDPMAFYCTVPGHCQNGMVGVVNPSPNDSLLKYKNAVKRAKGDKPPSAVFGGKLVASSGSGSTSSTMPSGTSSSTAGGMTTGTPTSPRQTSGTASASQTSSTAAATQMHASLGGLGAVALGFAAFLV</sequence>
<dbReference type="Gene3D" id="2.60.40.420">
    <property type="entry name" value="Cupredoxins - blue copper proteins"/>
    <property type="match status" value="1"/>
</dbReference>
<dbReference type="PANTHER" id="PTHR34883">
    <property type="entry name" value="SERINE-RICH PROTEIN, PUTATIVE-RELATED-RELATED"/>
    <property type="match status" value="1"/>
</dbReference>
<organism evidence="3 4">
    <name type="scientific">Conoideocrella luteorostrata</name>
    <dbReference type="NCBI Taxonomy" id="1105319"/>
    <lineage>
        <taxon>Eukaryota</taxon>
        <taxon>Fungi</taxon>
        <taxon>Dikarya</taxon>
        <taxon>Ascomycota</taxon>
        <taxon>Pezizomycotina</taxon>
        <taxon>Sordariomycetes</taxon>
        <taxon>Hypocreomycetidae</taxon>
        <taxon>Hypocreales</taxon>
        <taxon>Clavicipitaceae</taxon>
        <taxon>Conoideocrella</taxon>
    </lineage>
</organism>
<feature type="chain" id="PRO_5042475753" description="Extracellular serine-rich protein" evidence="2">
    <location>
        <begin position="21"/>
        <end position="224"/>
    </location>
</feature>
<dbReference type="PANTHER" id="PTHR34883:SF15">
    <property type="entry name" value="EXTRACELLULAR SERINE-RICH PROTEIN"/>
    <property type="match status" value="1"/>
</dbReference>
<evidence type="ECO:0000313" key="4">
    <source>
        <dbReference type="Proteomes" id="UP001251528"/>
    </source>
</evidence>
<proteinExistence type="predicted"/>
<dbReference type="EMBL" id="JASWJB010000203">
    <property type="protein sequence ID" value="KAK2593632.1"/>
    <property type="molecule type" value="Genomic_DNA"/>
</dbReference>
<dbReference type="InterPro" id="IPR052953">
    <property type="entry name" value="Ser-rich/MCO-related"/>
</dbReference>
<protein>
    <recommendedName>
        <fullName evidence="5">Extracellular serine-rich protein</fullName>
    </recommendedName>
</protein>
<name>A0AAJ0CL65_9HYPO</name>
<evidence type="ECO:0008006" key="5">
    <source>
        <dbReference type="Google" id="ProtNLM"/>
    </source>
</evidence>
<accession>A0AAJ0CL65</accession>
<evidence type="ECO:0000256" key="2">
    <source>
        <dbReference type="SAM" id="SignalP"/>
    </source>
</evidence>
<comment type="caution">
    <text evidence="3">The sequence shown here is derived from an EMBL/GenBank/DDBJ whole genome shotgun (WGS) entry which is preliminary data.</text>
</comment>
<feature type="signal peptide" evidence="2">
    <location>
        <begin position="1"/>
        <end position="20"/>
    </location>
</feature>
<feature type="compositionally biased region" description="Low complexity" evidence="1">
    <location>
        <begin position="153"/>
        <end position="198"/>
    </location>
</feature>
<keyword evidence="4" id="KW-1185">Reference proteome</keyword>
<dbReference type="AlphaFoldDB" id="A0AAJ0CL65"/>
<evidence type="ECO:0000256" key="1">
    <source>
        <dbReference type="SAM" id="MobiDB-lite"/>
    </source>
</evidence>
<gene>
    <name evidence="3" type="ORF">QQS21_008680</name>
</gene>
<dbReference type="InterPro" id="IPR008972">
    <property type="entry name" value="Cupredoxin"/>
</dbReference>
<feature type="region of interest" description="Disordered" evidence="1">
    <location>
        <begin position="138"/>
        <end position="198"/>
    </location>
</feature>
<keyword evidence="2" id="KW-0732">Signal</keyword>
<dbReference type="Proteomes" id="UP001251528">
    <property type="component" value="Unassembled WGS sequence"/>
</dbReference>